<evidence type="ECO:0000259" key="1">
    <source>
        <dbReference type="Pfam" id="PF05089"/>
    </source>
</evidence>
<evidence type="ECO:0000313" key="2">
    <source>
        <dbReference type="EMBL" id="AIA89003.1"/>
    </source>
</evidence>
<dbReference type="AlphaFoldDB" id="A0A060BX70"/>
<dbReference type="InterPro" id="IPR007781">
    <property type="entry name" value="NAGLU"/>
</dbReference>
<organism evidence="2">
    <name type="scientific">uncultured Prevotella sp</name>
    <dbReference type="NCBI Taxonomy" id="159272"/>
    <lineage>
        <taxon>Bacteria</taxon>
        <taxon>Pseudomonadati</taxon>
        <taxon>Bacteroidota</taxon>
        <taxon>Bacteroidia</taxon>
        <taxon>Bacteroidales</taxon>
        <taxon>Prevotellaceae</taxon>
        <taxon>Prevotella</taxon>
        <taxon>environmental samples</taxon>
    </lineage>
</organism>
<dbReference type="Gene3D" id="3.20.20.80">
    <property type="entry name" value="Glycosidases"/>
    <property type="match status" value="1"/>
</dbReference>
<dbReference type="EMBL" id="KF121713">
    <property type="protein sequence ID" value="AIA89003.1"/>
    <property type="molecule type" value="Genomic_DNA"/>
</dbReference>
<reference evidence="2" key="1">
    <citation type="journal article" date="2013" name="Environ. Microbiol.">
        <title>Seasonally variable intestinal metagenomes of the red palm weevil (Rhynchophorus ferrugineus).</title>
        <authorList>
            <person name="Jia S."/>
            <person name="Zhang X."/>
            <person name="Zhang G."/>
            <person name="Yin A."/>
            <person name="Zhang S."/>
            <person name="Li F."/>
            <person name="Wang L."/>
            <person name="Zhao D."/>
            <person name="Yun Q."/>
            <person name="Tala"/>
            <person name="Wang J."/>
            <person name="Sun G."/>
            <person name="Baabdullah M."/>
            <person name="Yu X."/>
            <person name="Hu S."/>
            <person name="Al-Mssallem I.S."/>
            <person name="Yu J."/>
        </authorList>
    </citation>
    <scope>NUCLEOTIDE SEQUENCE</scope>
</reference>
<dbReference type="InterPro" id="IPR024733">
    <property type="entry name" value="NAGLU_tim-barrel"/>
</dbReference>
<dbReference type="PANTHER" id="PTHR12872:SF1">
    <property type="entry name" value="ALPHA-N-ACETYLGLUCOSAMINIDASE"/>
    <property type="match status" value="1"/>
</dbReference>
<feature type="domain" description="Alpha-N-acetylglucosaminidase tim-barrel" evidence="1">
    <location>
        <begin position="3"/>
        <end position="31"/>
    </location>
</feature>
<proteinExistence type="predicted"/>
<dbReference type="Pfam" id="PF05089">
    <property type="entry name" value="NAGLU"/>
    <property type="match status" value="1"/>
</dbReference>
<dbReference type="PANTHER" id="PTHR12872">
    <property type="entry name" value="ALPHA-N-ACETYLGLUCOSAMINIDASE"/>
    <property type="match status" value="1"/>
</dbReference>
<sequence>MAKHLKGIGLTMEGIDNNPVMFELMTELPWRPDKFTKEEWLKGYLSARYGK</sequence>
<name>A0A060BX70_9BACT</name>
<protein>
    <submittedName>
        <fullName evidence="2">NAGLU</fullName>
    </submittedName>
</protein>
<accession>A0A060BX70</accession>